<proteinExistence type="predicted"/>
<keyword evidence="2" id="KW-1185">Reference proteome</keyword>
<sequence>MSFLFALMLSPAMATVLWRGDFQTGNLSQYDTQHIVSPDRFTVVERPGLPGGLRYAAQVTVRQGDDPINASGNRNELVKFDGASEGTEFYYGWSTLWPSNYPMVPAWQVFMQWHHPGSNGAPPVRFVLGCSSGDCGAPLPDTLFFIVNGQNVWTMRPVTAGQWHRFVLHIKWSANASVGFVELWYDGVKVVPKRFIRTLYNAADTNYLKMGLYRDESIAQEQMLFHTGLVQATTYEEAATPGTPDNGNCQQATSGNWKSVALPQPATGQVTLEADVTPPTVPTSGALGLANGAPASGAWDQLAVAVLFDDETGRILARNGDNYVADSALAYEAQRSYHIRLVVDVINHRFSAYVTPAGGTEVRIANNYAFRTTQQTVSQLSHWVVAAGTGNFSFLGCNLAVADTLFANGFEGAVTGGTDPNGVHQIYPSRAGRAKDWTLGFDDWQTRIRQFGTVSGTGKNTVVRQSGQVRMTVSAEVSSCEGITDQALALQRGYMCSTNDWKNYEMTGYFKLNTPAGDEDDMDWTMYGNGGRHPGSGNGCTGSAYKASYHYRDADVRFAKESWHVNYDFHPDNGWHPVNGGVNFVEQRDRWLGIKFVRYEFTRNGQPGVRLEQYLDLDGIDANGNPMNHWGTQPVWVREDHPQTRWGSNGATCGVADQQIIFWGGPWVTWRWDNTDSSLRLMSVREIQPPAVVP</sequence>
<organism evidence="1 2">
    <name type="scientific">Tahibacter amnicola</name>
    <dbReference type="NCBI Taxonomy" id="2976241"/>
    <lineage>
        <taxon>Bacteria</taxon>
        <taxon>Pseudomonadati</taxon>
        <taxon>Pseudomonadota</taxon>
        <taxon>Gammaproteobacteria</taxon>
        <taxon>Lysobacterales</taxon>
        <taxon>Rhodanobacteraceae</taxon>
        <taxon>Tahibacter</taxon>
    </lineage>
</organism>
<name>A0ABY6BFC2_9GAMM</name>
<dbReference type="EMBL" id="CP104694">
    <property type="protein sequence ID" value="UXI67805.1"/>
    <property type="molecule type" value="Genomic_DNA"/>
</dbReference>
<dbReference type="Pfam" id="PF14099">
    <property type="entry name" value="Polysacc_lyase"/>
    <property type="match status" value="1"/>
</dbReference>
<dbReference type="Gene3D" id="2.60.120.200">
    <property type="match status" value="1"/>
</dbReference>
<dbReference type="GO" id="GO:0016829">
    <property type="term" value="F:lyase activity"/>
    <property type="evidence" value="ECO:0007669"/>
    <property type="project" value="UniProtKB-KW"/>
</dbReference>
<gene>
    <name evidence="1" type="ORF">N4264_24230</name>
</gene>
<accession>A0ABY6BFC2</accession>
<dbReference type="Proteomes" id="UP001064632">
    <property type="component" value="Chromosome"/>
</dbReference>
<protein>
    <submittedName>
        <fullName evidence="1">Polysaccharide lyase</fullName>
    </submittedName>
</protein>
<keyword evidence="1" id="KW-0456">Lyase</keyword>
<dbReference type="RefSeq" id="WP_261694774.1">
    <property type="nucleotide sequence ID" value="NZ_CP104694.1"/>
</dbReference>
<reference evidence="1" key="1">
    <citation type="submission" date="2022-09" db="EMBL/GenBank/DDBJ databases">
        <title>Tahibacter sp. nov., isolated from a fresh water.</title>
        <authorList>
            <person name="Baek J.H."/>
            <person name="Lee J.K."/>
            <person name="Kim J.M."/>
            <person name="Jeon C.O."/>
        </authorList>
    </citation>
    <scope>NUCLEOTIDE SEQUENCE</scope>
    <source>
        <strain evidence="1">W38</strain>
    </source>
</reference>
<dbReference type="InterPro" id="IPR025975">
    <property type="entry name" value="Polysacc_lyase"/>
</dbReference>
<evidence type="ECO:0000313" key="2">
    <source>
        <dbReference type="Proteomes" id="UP001064632"/>
    </source>
</evidence>
<evidence type="ECO:0000313" key="1">
    <source>
        <dbReference type="EMBL" id="UXI67805.1"/>
    </source>
</evidence>